<accession>A0A8K1GK59</accession>
<name>A0A8K1GK59_9PASS</name>
<reference evidence="2" key="1">
    <citation type="submission" date="2019-04" db="EMBL/GenBank/DDBJ databases">
        <title>Genome assembly of Zosterops borbonicus 15179.</title>
        <authorList>
            <person name="Leroy T."/>
            <person name="Anselmetti Y."/>
            <person name="Tilak M.-K."/>
            <person name="Nabholz B."/>
        </authorList>
    </citation>
    <scope>NUCLEOTIDE SEQUENCE</scope>
    <source>
        <strain evidence="2">HGM_15179</strain>
        <tissue evidence="2">Muscle</tissue>
    </source>
</reference>
<proteinExistence type="predicted"/>
<gene>
    <name evidence="2" type="ORF">HGM15179_007867</name>
</gene>
<feature type="region of interest" description="Disordered" evidence="1">
    <location>
        <begin position="138"/>
        <end position="171"/>
    </location>
</feature>
<evidence type="ECO:0000313" key="2">
    <source>
        <dbReference type="EMBL" id="TRZ19194.1"/>
    </source>
</evidence>
<evidence type="ECO:0000256" key="1">
    <source>
        <dbReference type="SAM" id="MobiDB-lite"/>
    </source>
</evidence>
<comment type="caution">
    <text evidence="2">The sequence shown here is derived from an EMBL/GenBank/DDBJ whole genome shotgun (WGS) entry which is preliminary data.</text>
</comment>
<evidence type="ECO:0000313" key="3">
    <source>
        <dbReference type="Proteomes" id="UP000796761"/>
    </source>
</evidence>
<dbReference type="AlphaFoldDB" id="A0A8K1GK59"/>
<keyword evidence="3" id="KW-1185">Reference proteome</keyword>
<protein>
    <submittedName>
        <fullName evidence="2">Uncharacterized protein</fullName>
    </submittedName>
</protein>
<dbReference type="EMBL" id="SWJQ01000193">
    <property type="protein sequence ID" value="TRZ19194.1"/>
    <property type="molecule type" value="Genomic_DNA"/>
</dbReference>
<dbReference type="Proteomes" id="UP000796761">
    <property type="component" value="Unassembled WGS sequence"/>
</dbReference>
<sequence>MNSRNWIESSAKENEMTYMLNELNSSSEEAKSLPVALGRYPKTYIKEKMSPQNMLESLPAGPIITQNIIISQKKIFSEFQGDTFEDRSPTGYGHNRQCQMLVTGPSTDANMASEDPGPEDIQIQSKVDEVWDIKVSQENGKTLINSDDSRDSTSSHHISWTGETKSSKRLIGQDKDMEVIHRLLSWAPLTGYNPPWSSPV</sequence>
<organism evidence="2 3">
    <name type="scientific">Zosterops borbonicus</name>
    <dbReference type="NCBI Taxonomy" id="364589"/>
    <lineage>
        <taxon>Eukaryota</taxon>
        <taxon>Metazoa</taxon>
        <taxon>Chordata</taxon>
        <taxon>Craniata</taxon>
        <taxon>Vertebrata</taxon>
        <taxon>Euteleostomi</taxon>
        <taxon>Archelosauria</taxon>
        <taxon>Archosauria</taxon>
        <taxon>Dinosauria</taxon>
        <taxon>Saurischia</taxon>
        <taxon>Theropoda</taxon>
        <taxon>Coelurosauria</taxon>
        <taxon>Aves</taxon>
        <taxon>Neognathae</taxon>
        <taxon>Neoaves</taxon>
        <taxon>Telluraves</taxon>
        <taxon>Australaves</taxon>
        <taxon>Passeriformes</taxon>
        <taxon>Sylvioidea</taxon>
        <taxon>Zosteropidae</taxon>
        <taxon>Zosterops</taxon>
    </lineage>
</organism>